<evidence type="ECO:0000313" key="3">
    <source>
        <dbReference type="EMBL" id="RYP86197.1"/>
    </source>
</evidence>
<feature type="compositionally biased region" description="Pro residues" evidence="1">
    <location>
        <begin position="367"/>
        <end position="376"/>
    </location>
</feature>
<reference evidence="3 4" key="1">
    <citation type="submission" date="2019-01" db="EMBL/GenBank/DDBJ databases">
        <title>Nocardioides guangzhouensis sp. nov., an actinobacterium isolated from soil.</title>
        <authorList>
            <person name="Fu Y."/>
            <person name="Cai Y."/>
            <person name="Lin Z."/>
            <person name="Chen P."/>
        </authorList>
    </citation>
    <scope>NUCLEOTIDE SEQUENCE [LARGE SCALE GENOMIC DNA]</scope>
    <source>
        <strain evidence="3 4">130</strain>
    </source>
</reference>
<dbReference type="RefSeq" id="WP_134716611.1">
    <property type="nucleotide sequence ID" value="NZ_SDKM01000012.1"/>
</dbReference>
<evidence type="ECO:0000256" key="2">
    <source>
        <dbReference type="SAM" id="Phobius"/>
    </source>
</evidence>
<evidence type="ECO:0000256" key="1">
    <source>
        <dbReference type="SAM" id="MobiDB-lite"/>
    </source>
</evidence>
<keyword evidence="2" id="KW-1133">Transmembrane helix</keyword>
<evidence type="ECO:0000313" key="4">
    <source>
        <dbReference type="Proteomes" id="UP000295198"/>
    </source>
</evidence>
<sequence length="376" mass="39405">MSEDQQPGPPVPTRRSIGVVLAVAAVAAALLFLTRPEGTGSTPGGGGSPTPTPSAAPSDYIRTDARRIILSGRSRVLLASQAYDGTRFAVWVAGNGEDQVLAISRTDGSSYVARLRDPLYSLTPVPSGGLVAVREMRFCCSLLGDDSRLDPLEVSDERIEPAQDDIAVDLGNGPRIYRPSDATIYRIPQLPRGTIARSGFVTADGSLVVSTLTDLGEPGQASGTGIRQDGRWSLSTEGRGDRALPGPVAGQGDTVVVARTRDAADGGIPVDGLRMTLDGGSSWREVPLGLLAGHELTSVAVVGDGALLTDGDGRVYRLEREGGPRLLDEAPQVTALQSVGEYVVGQDPNLRGPMRWTTDGGRTWEQAPPPGLPRGQ</sequence>
<accession>A0A4Q4ZDT0</accession>
<proteinExistence type="predicted"/>
<dbReference type="InterPro" id="IPR036278">
    <property type="entry name" value="Sialidase_sf"/>
</dbReference>
<feature type="region of interest" description="Disordered" evidence="1">
    <location>
        <begin position="37"/>
        <end position="58"/>
    </location>
</feature>
<name>A0A4Q4ZDT0_9ACTN</name>
<gene>
    <name evidence="3" type="ORF">EKO23_09550</name>
</gene>
<keyword evidence="4" id="KW-1185">Reference proteome</keyword>
<dbReference type="EMBL" id="SDKM01000012">
    <property type="protein sequence ID" value="RYP86197.1"/>
    <property type="molecule type" value="Genomic_DNA"/>
</dbReference>
<comment type="caution">
    <text evidence="3">The sequence shown here is derived from an EMBL/GenBank/DDBJ whole genome shotgun (WGS) entry which is preliminary data.</text>
</comment>
<organism evidence="3 4">
    <name type="scientific">Nocardioides guangzhouensis</name>
    <dbReference type="NCBI Taxonomy" id="2497878"/>
    <lineage>
        <taxon>Bacteria</taxon>
        <taxon>Bacillati</taxon>
        <taxon>Actinomycetota</taxon>
        <taxon>Actinomycetes</taxon>
        <taxon>Propionibacteriales</taxon>
        <taxon>Nocardioidaceae</taxon>
        <taxon>Nocardioides</taxon>
    </lineage>
</organism>
<keyword evidence="2" id="KW-0472">Membrane</keyword>
<feature type="region of interest" description="Disordered" evidence="1">
    <location>
        <begin position="353"/>
        <end position="376"/>
    </location>
</feature>
<dbReference type="AlphaFoldDB" id="A0A4Q4ZDT0"/>
<evidence type="ECO:0008006" key="5">
    <source>
        <dbReference type="Google" id="ProtNLM"/>
    </source>
</evidence>
<protein>
    <recommendedName>
        <fullName evidence="5">Exo-alpha-sialidase</fullName>
    </recommendedName>
</protein>
<feature type="transmembrane region" description="Helical" evidence="2">
    <location>
        <begin position="16"/>
        <end position="33"/>
    </location>
</feature>
<dbReference type="OrthoDB" id="4023008at2"/>
<dbReference type="Proteomes" id="UP000295198">
    <property type="component" value="Unassembled WGS sequence"/>
</dbReference>
<keyword evidence="2" id="KW-0812">Transmembrane</keyword>
<dbReference type="SUPFAM" id="SSF50939">
    <property type="entry name" value="Sialidases"/>
    <property type="match status" value="1"/>
</dbReference>